<organism evidence="2 3">
    <name type="scientific">Dorea longicatena</name>
    <dbReference type="NCBI Taxonomy" id="88431"/>
    <lineage>
        <taxon>Bacteria</taxon>
        <taxon>Bacillati</taxon>
        <taxon>Bacillota</taxon>
        <taxon>Clostridia</taxon>
        <taxon>Lachnospirales</taxon>
        <taxon>Lachnospiraceae</taxon>
        <taxon>Dorea</taxon>
    </lineage>
</organism>
<protein>
    <submittedName>
        <fullName evidence="2">Na+/alanine symporter</fullName>
    </submittedName>
</protein>
<keyword evidence="1" id="KW-1133">Transmembrane helix</keyword>
<dbReference type="EMBL" id="CYXO01000027">
    <property type="protein sequence ID" value="CUN25870.1"/>
    <property type="molecule type" value="Genomic_DNA"/>
</dbReference>
<evidence type="ECO:0000313" key="2">
    <source>
        <dbReference type="EMBL" id="CUN25870.1"/>
    </source>
</evidence>
<sequence length="74" mass="8367">MELLNAIVITVNGVVWGWPMIILLLGTHIYMTAKTGFIQRFTITKGIRLSVEKDTKKYIHNLDAKDDTPVPVVK</sequence>
<proteinExistence type="predicted"/>
<dbReference type="OrthoDB" id="9804874at2"/>
<name>A0A173VGJ6_9FIRM</name>
<reference evidence="2 3" key="1">
    <citation type="submission" date="2015-09" db="EMBL/GenBank/DDBJ databases">
        <authorList>
            <consortium name="Pathogen Informatics"/>
        </authorList>
    </citation>
    <scope>NUCLEOTIDE SEQUENCE [LARGE SCALE GENOMIC DNA]</scope>
    <source>
        <strain evidence="2 3">2789STDY5834961</strain>
    </source>
</reference>
<feature type="transmembrane region" description="Helical" evidence="1">
    <location>
        <begin position="6"/>
        <end position="31"/>
    </location>
</feature>
<evidence type="ECO:0000256" key="1">
    <source>
        <dbReference type="SAM" id="Phobius"/>
    </source>
</evidence>
<gene>
    <name evidence="2" type="ORF">ERS852573_02939</name>
</gene>
<keyword evidence="1" id="KW-0472">Membrane</keyword>
<evidence type="ECO:0000313" key="3">
    <source>
        <dbReference type="Proteomes" id="UP000095597"/>
    </source>
</evidence>
<dbReference type="AlphaFoldDB" id="A0A173VGJ6"/>
<accession>A0A173VGJ6</accession>
<keyword evidence="1" id="KW-0812">Transmembrane</keyword>
<dbReference type="Proteomes" id="UP000095597">
    <property type="component" value="Unassembled WGS sequence"/>
</dbReference>